<sequence>MKKSKVEKIYKLRSKFSIIGLTGRTGAGVTKVAEFLSSDFSTIQNIQPLKLEPLINKTRRYNISYTYAKENWKKYTVIKYKNVILLHLLRSDSSNMNVSLLELKFPVVCVEEIFDLIKGCTELITRIKEISSINETLKDKDELKQLSEIFFSKEFNDFSNRFDEILNGYNLLNRIKFFHNLANNLRKSGDCFNHKDEDEISIFTIAETINRIIKGYKISHDETHITIDSLRNSIEIMFFKERYSAFYMISINSEHRREFLLNKYQDDINFVDRLMVFEKDEYEGEEVSKGNFYVQDVRNCIQKSDIYFNYNPPFEEREAELPVNELIDRSDYYLVGQIIKYTSLILHPGLITPSAQERCMQIAYVAKANSGCISRQVGAAITDVHFSIKSIGWNDVPTNSTPCLLRSTTNLVNKKDPESFSPFEKEDKYGFNQELVSYYKDVDVSALGGQNCSFCFKDFYNTVKGKDNQVHTRSLHAEENAMLQISKNGGVSLKNGILFTTASPCELCAKKARQLEICQIYYIDPYPGISRWHILRDGSSLPDLILFSGAVGRAYHKLYDPVMSYKDELALITNKRPKSDLVLSGM</sequence>
<dbReference type="PROSITE" id="PS51747">
    <property type="entry name" value="CYT_DCMP_DEAMINASES_2"/>
    <property type="match status" value="1"/>
</dbReference>
<evidence type="ECO:0000256" key="1">
    <source>
        <dbReference type="ARBA" id="ARBA00022801"/>
    </source>
</evidence>
<dbReference type="RefSeq" id="WP_146916734.1">
    <property type="nucleotide sequence ID" value="NZ_VORW01000004.1"/>
</dbReference>
<proteinExistence type="predicted"/>
<dbReference type="OrthoDB" id="9788517at2"/>
<dbReference type="InterPro" id="IPR016193">
    <property type="entry name" value="Cytidine_deaminase-like"/>
</dbReference>
<accession>A0A5C7ATV6</accession>
<dbReference type="Gene3D" id="3.40.140.10">
    <property type="entry name" value="Cytidine Deaminase, domain 2"/>
    <property type="match status" value="1"/>
</dbReference>
<dbReference type="GO" id="GO:0004132">
    <property type="term" value="F:dCMP deaminase activity"/>
    <property type="evidence" value="ECO:0007669"/>
    <property type="project" value="TreeGrafter"/>
</dbReference>
<keyword evidence="1" id="KW-0378">Hydrolase</keyword>
<dbReference type="PANTHER" id="PTHR11086">
    <property type="entry name" value="DEOXYCYTIDYLATE DEAMINASE-RELATED"/>
    <property type="match status" value="1"/>
</dbReference>
<reference evidence="3 4" key="1">
    <citation type="submission" date="2019-08" db="EMBL/GenBank/DDBJ databases">
        <title>Genomes sequence of Algoriphagus aquimarinus ACAM450.</title>
        <authorList>
            <person name="Bowman J.P."/>
        </authorList>
    </citation>
    <scope>NUCLEOTIDE SEQUENCE [LARGE SCALE GENOMIC DNA]</scope>
    <source>
        <strain evidence="3 4">ACAM 450</strain>
    </source>
</reference>
<dbReference type="PANTHER" id="PTHR11086:SF18">
    <property type="entry name" value="DEOXYCYTIDYLATE DEAMINASE"/>
    <property type="match status" value="1"/>
</dbReference>
<dbReference type="AlphaFoldDB" id="A0A5C7ATV6"/>
<dbReference type="SUPFAM" id="SSF53927">
    <property type="entry name" value="Cytidine deaminase-like"/>
    <property type="match status" value="1"/>
</dbReference>
<dbReference type="Proteomes" id="UP000321935">
    <property type="component" value="Unassembled WGS sequence"/>
</dbReference>
<evidence type="ECO:0000259" key="2">
    <source>
        <dbReference type="PROSITE" id="PS51747"/>
    </source>
</evidence>
<dbReference type="InterPro" id="IPR015517">
    <property type="entry name" value="dCMP_deaminase-rel"/>
</dbReference>
<dbReference type="EMBL" id="VORW01000004">
    <property type="protein sequence ID" value="TXE12150.1"/>
    <property type="molecule type" value="Genomic_DNA"/>
</dbReference>
<dbReference type="InterPro" id="IPR002125">
    <property type="entry name" value="CMP_dCMP_dom"/>
</dbReference>
<dbReference type="GO" id="GO:0005737">
    <property type="term" value="C:cytoplasm"/>
    <property type="evidence" value="ECO:0007669"/>
    <property type="project" value="TreeGrafter"/>
</dbReference>
<protein>
    <recommendedName>
        <fullName evidence="2">CMP/dCMP-type deaminase domain-containing protein</fullName>
    </recommendedName>
</protein>
<dbReference type="Pfam" id="PF00383">
    <property type="entry name" value="dCMP_cyt_deam_1"/>
    <property type="match status" value="1"/>
</dbReference>
<evidence type="ECO:0000313" key="4">
    <source>
        <dbReference type="Proteomes" id="UP000321935"/>
    </source>
</evidence>
<organism evidence="3 4">
    <name type="scientific">Algoriphagus aquimarinus</name>
    <dbReference type="NCBI Taxonomy" id="237018"/>
    <lineage>
        <taxon>Bacteria</taxon>
        <taxon>Pseudomonadati</taxon>
        <taxon>Bacteroidota</taxon>
        <taxon>Cytophagia</taxon>
        <taxon>Cytophagales</taxon>
        <taxon>Cyclobacteriaceae</taxon>
        <taxon>Algoriphagus</taxon>
    </lineage>
</organism>
<feature type="domain" description="CMP/dCMP-type deaminase" evidence="2">
    <location>
        <begin position="354"/>
        <end position="543"/>
    </location>
</feature>
<gene>
    <name evidence="3" type="ORF">ESV85_08880</name>
</gene>
<comment type="caution">
    <text evidence="3">The sequence shown here is derived from an EMBL/GenBank/DDBJ whole genome shotgun (WGS) entry which is preliminary data.</text>
</comment>
<evidence type="ECO:0000313" key="3">
    <source>
        <dbReference type="EMBL" id="TXE12150.1"/>
    </source>
</evidence>
<name>A0A5C7ATV6_9BACT</name>